<dbReference type="InterPro" id="IPR000719">
    <property type="entry name" value="Prot_kinase_dom"/>
</dbReference>
<evidence type="ECO:0000256" key="1">
    <source>
        <dbReference type="ARBA" id="ARBA00022741"/>
    </source>
</evidence>
<evidence type="ECO:0000313" key="5">
    <source>
        <dbReference type="Proteomes" id="UP000001514"/>
    </source>
</evidence>
<dbReference type="OrthoDB" id="1147327at2759"/>
<dbReference type="AlphaFoldDB" id="D8QVG8"/>
<organism evidence="5">
    <name type="scientific">Selaginella moellendorffii</name>
    <name type="common">Spikemoss</name>
    <dbReference type="NCBI Taxonomy" id="88036"/>
    <lineage>
        <taxon>Eukaryota</taxon>
        <taxon>Viridiplantae</taxon>
        <taxon>Streptophyta</taxon>
        <taxon>Embryophyta</taxon>
        <taxon>Tracheophyta</taxon>
        <taxon>Lycopodiopsida</taxon>
        <taxon>Selaginellales</taxon>
        <taxon>Selaginellaceae</taxon>
        <taxon>Selaginella</taxon>
    </lineage>
</organism>
<dbReference type="Pfam" id="PF07714">
    <property type="entry name" value="PK_Tyr_Ser-Thr"/>
    <property type="match status" value="1"/>
</dbReference>
<evidence type="ECO:0000259" key="3">
    <source>
        <dbReference type="PROSITE" id="PS50011"/>
    </source>
</evidence>
<dbReference type="PROSITE" id="PS50011">
    <property type="entry name" value="PROTEIN_KINASE_DOM"/>
    <property type="match status" value="1"/>
</dbReference>
<accession>D8QVG8</accession>
<dbReference type="PANTHER" id="PTHR47989:SF22">
    <property type="entry name" value="SERINE_THREONINE-PROTEIN KINASE-LIKE PROTEIN CCR1"/>
    <property type="match status" value="1"/>
</dbReference>
<dbReference type="eggNOG" id="ENOG502QUN0">
    <property type="taxonomic scope" value="Eukaryota"/>
</dbReference>
<keyword evidence="1" id="KW-0547">Nucleotide-binding</keyword>
<dbReference type="KEGG" id="smo:SELMODRAFT_79297"/>
<dbReference type="GO" id="GO:0004672">
    <property type="term" value="F:protein kinase activity"/>
    <property type="evidence" value="ECO:0007669"/>
    <property type="project" value="InterPro"/>
</dbReference>
<feature type="domain" description="Protein kinase" evidence="3">
    <location>
        <begin position="26"/>
        <end position="277"/>
    </location>
</feature>
<name>D8QVG8_SELML</name>
<keyword evidence="2" id="KW-0067">ATP-binding</keyword>
<protein>
    <recommendedName>
        <fullName evidence="3">Protein kinase domain-containing protein</fullName>
    </recommendedName>
</protein>
<evidence type="ECO:0000256" key="2">
    <source>
        <dbReference type="ARBA" id="ARBA00022840"/>
    </source>
</evidence>
<gene>
    <name evidence="4" type="ORF">SELMODRAFT_79297</name>
</gene>
<dbReference type="Proteomes" id="UP000001514">
    <property type="component" value="Unassembled WGS sequence"/>
</dbReference>
<dbReference type="Gramene" id="EFJ36054">
    <property type="protein sequence ID" value="EFJ36054"/>
    <property type="gene ID" value="SELMODRAFT_79297"/>
</dbReference>
<dbReference type="HOGENOM" id="CLU_1104293_0_0_1"/>
<evidence type="ECO:0000313" key="4">
    <source>
        <dbReference type="EMBL" id="EFJ36054.1"/>
    </source>
</evidence>
<dbReference type="PANTHER" id="PTHR47989">
    <property type="entry name" value="OS01G0750732 PROTEIN"/>
    <property type="match status" value="1"/>
</dbReference>
<dbReference type="InterPro" id="IPR011009">
    <property type="entry name" value="Kinase-like_dom_sf"/>
</dbReference>
<dbReference type="GO" id="GO:0005524">
    <property type="term" value="F:ATP binding"/>
    <property type="evidence" value="ECO:0007669"/>
    <property type="project" value="UniProtKB-KW"/>
</dbReference>
<dbReference type="EMBL" id="GL377567">
    <property type="protein sequence ID" value="EFJ36054.1"/>
    <property type="molecule type" value="Genomic_DNA"/>
</dbReference>
<sequence>MERPLLLPKNIKVFSPQVLREATDKFSSSNLISRGRRACVYRAKLPDEQQVVVKKTKLARDELLVISSASHFNIVGVTGYCFNRKENFLVLEYVPNGSLADHLFSNASTLAWSSRLRIAVQVSSALEFLHSYVEPSITHGHVSSDNILLDKSWNAKLAGFGSSRRSCVKRVGSHNFGLKAEEVYRFGGLVMELVTGDRSSSKARRACEVIESGKEEMLGLVLDRRCGSNDVTDKRAVLKLAEVGAWCMTKEAKERPTMVEVASALRQVLAISMRSRR</sequence>
<dbReference type="Gene3D" id="3.30.200.20">
    <property type="entry name" value="Phosphorylase Kinase, domain 1"/>
    <property type="match status" value="1"/>
</dbReference>
<dbReference type="SUPFAM" id="SSF56112">
    <property type="entry name" value="Protein kinase-like (PK-like)"/>
    <property type="match status" value="1"/>
</dbReference>
<dbReference type="InterPro" id="IPR001245">
    <property type="entry name" value="Ser-Thr/Tyr_kinase_cat_dom"/>
</dbReference>
<reference evidence="4 5" key="1">
    <citation type="journal article" date="2011" name="Science">
        <title>The Selaginella genome identifies genetic changes associated with the evolution of vascular plants.</title>
        <authorList>
            <person name="Banks J.A."/>
            <person name="Nishiyama T."/>
            <person name="Hasebe M."/>
            <person name="Bowman J.L."/>
            <person name="Gribskov M."/>
            <person name="dePamphilis C."/>
            <person name="Albert V.A."/>
            <person name="Aono N."/>
            <person name="Aoyama T."/>
            <person name="Ambrose B.A."/>
            <person name="Ashton N.W."/>
            <person name="Axtell M.J."/>
            <person name="Barker E."/>
            <person name="Barker M.S."/>
            <person name="Bennetzen J.L."/>
            <person name="Bonawitz N.D."/>
            <person name="Chapple C."/>
            <person name="Cheng C."/>
            <person name="Correa L.G."/>
            <person name="Dacre M."/>
            <person name="DeBarry J."/>
            <person name="Dreyer I."/>
            <person name="Elias M."/>
            <person name="Engstrom E.M."/>
            <person name="Estelle M."/>
            <person name="Feng L."/>
            <person name="Finet C."/>
            <person name="Floyd S.K."/>
            <person name="Frommer W.B."/>
            <person name="Fujita T."/>
            <person name="Gramzow L."/>
            <person name="Gutensohn M."/>
            <person name="Harholt J."/>
            <person name="Hattori M."/>
            <person name="Heyl A."/>
            <person name="Hirai T."/>
            <person name="Hiwatashi Y."/>
            <person name="Ishikawa M."/>
            <person name="Iwata M."/>
            <person name="Karol K.G."/>
            <person name="Koehler B."/>
            <person name="Kolukisaoglu U."/>
            <person name="Kubo M."/>
            <person name="Kurata T."/>
            <person name="Lalonde S."/>
            <person name="Li K."/>
            <person name="Li Y."/>
            <person name="Litt A."/>
            <person name="Lyons E."/>
            <person name="Manning G."/>
            <person name="Maruyama T."/>
            <person name="Michael T.P."/>
            <person name="Mikami K."/>
            <person name="Miyazaki S."/>
            <person name="Morinaga S."/>
            <person name="Murata T."/>
            <person name="Mueller-Roeber B."/>
            <person name="Nelson D.R."/>
            <person name="Obara M."/>
            <person name="Oguri Y."/>
            <person name="Olmstead R.G."/>
            <person name="Onodera N."/>
            <person name="Petersen B.L."/>
            <person name="Pils B."/>
            <person name="Prigge M."/>
            <person name="Rensing S.A."/>
            <person name="Riano-Pachon D.M."/>
            <person name="Roberts A.W."/>
            <person name="Sato Y."/>
            <person name="Scheller H.V."/>
            <person name="Schulz B."/>
            <person name="Schulz C."/>
            <person name="Shakirov E.V."/>
            <person name="Shibagaki N."/>
            <person name="Shinohara N."/>
            <person name="Shippen D.E."/>
            <person name="Soerensen I."/>
            <person name="Sotooka R."/>
            <person name="Sugimoto N."/>
            <person name="Sugita M."/>
            <person name="Sumikawa N."/>
            <person name="Tanurdzic M."/>
            <person name="Theissen G."/>
            <person name="Ulvskov P."/>
            <person name="Wakazuki S."/>
            <person name="Weng J.K."/>
            <person name="Willats W.W."/>
            <person name="Wipf D."/>
            <person name="Wolf P.G."/>
            <person name="Yang L."/>
            <person name="Zimmer A.D."/>
            <person name="Zhu Q."/>
            <person name="Mitros T."/>
            <person name="Hellsten U."/>
            <person name="Loque D."/>
            <person name="Otillar R."/>
            <person name="Salamov A."/>
            <person name="Schmutz J."/>
            <person name="Shapiro H."/>
            <person name="Lindquist E."/>
            <person name="Lucas S."/>
            <person name="Rokhsar D."/>
            <person name="Grigoriev I.V."/>
        </authorList>
    </citation>
    <scope>NUCLEOTIDE SEQUENCE [LARGE SCALE GENOMIC DNA]</scope>
</reference>
<proteinExistence type="predicted"/>
<dbReference type="Gene3D" id="1.10.510.10">
    <property type="entry name" value="Transferase(Phosphotransferase) domain 1"/>
    <property type="match status" value="1"/>
</dbReference>
<dbReference type="InParanoid" id="D8QVG8"/>
<keyword evidence="5" id="KW-1185">Reference proteome</keyword>